<dbReference type="PANTHER" id="PTHR45526">
    <property type="entry name" value="TRANSCRIPTIONAL REGULATORY PROTEIN DPIA"/>
    <property type="match status" value="1"/>
</dbReference>
<dbReference type="Pfam" id="PF00072">
    <property type="entry name" value="Response_reg"/>
    <property type="match status" value="1"/>
</dbReference>
<dbReference type="InterPro" id="IPR011006">
    <property type="entry name" value="CheY-like_superfamily"/>
</dbReference>
<dbReference type="RefSeq" id="WP_072864616.1">
    <property type="nucleotide sequence ID" value="NZ_FQUI01000018.1"/>
</dbReference>
<sequence length="215" mass="24867">MSKILIIEDNINIRNILKKYLKELGHEIVGEFDDIFGIINKCQKLNPEVITLDLYLKNTDGINAIKLLKEQFPNLKIIVISVSNKKPEIFRALNYGADYFIIKPVDKEKLKKAFEKIQISQNKISKIRKLYKREEENILDVKNFNSTLTIYIKKPLNGKTIEKINKVVDGLLIIKPLKIVFSYFDKNESVGKIEKSLNDIIIKIRNHGGIAEIEK</sequence>
<dbReference type="EMBL" id="FQUI01000018">
    <property type="protein sequence ID" value="SHE84951.1"/>
    <property type="molecule type" value="Genomic_DNA"/>
</dbReference>
<dbReference type="InterPro" id="IPR058245">
    <property type="entry name" value="NreC/VraR/RcsB-like_REC"/>
</dbReference>
<evidence type="ECO:0000313" key="4">
    <source>
        <dbReference type="Proteomes" id="UP000184334"/>
    </source>
</evidence>
<dbReference type="SMART" id="SM00448">
    <property type="entry name" value="REC"/>
    <property type="match status" value="1"/>
</dbReference>
<protein>
    <submittedName>
        <fullName evidence="3">Two-component system, chemotaxis family, response regulator CheY</fullName>
    </submittedName>
</protein>
<evidence type="ECO:0000259" key="2">
    <source>
        <dbReference type="PROSITE" id="PS50110"/>
    </source>
</evidence>
<evidence type="ECO:0000256" key="1">
    <source>
        <dbReference type="PROSITE-ProRule" id="PRU00169"/>
    </source>
</evidence>
<dbReference type="Gene3D" id="3.40.50.2300">
    <property type="match status" value="1"/>
</dbReference>
<feature type="modified residue" description="4-aspartylphosphate" evidence="1">
    <location>
        <position position="53"/>
    </location>
</feature>
<accession>A0A1M4WUI9</accession>
<dbReference type="PANTHER" id="PTHR45526:SF1">
    <property type="entry name" value="TRANSCRIPTIONAL REGULATORY PROTEIN DCUR-RELATED"/>
    <property type="match status" value="1"/>
</dbReference>
<keyword evidence="4" id="KW-1185">Reference proteome</keyword>
<dbReference type="STRING" id="1122195.SAMN02745164_01267"/>
<dbReference type="SUPFAM" id="SSF52172">
    <property type="entry name" value="CheY-like"/>
    <property type="match status" value="1"/>
</dbReference>
<dbReference type="OrthoDB" id="1684633at2"/>
<dbReference type="PROSITE" id="PS50110">
    <property type="entry name" value="RESPONSE_REGULATORY"/>
    <property type="match status" value="1"/>
</dbReference>
<gene>
    <name evidence="3" type="ORF">SAMN02745164_01267</name>
</gene>
<name>A0A1M4WUI9_MARH1</name>
<feature type="domain" description="Response regulatory" evidence="2">
    <location>
        <begin position="3"/>
        <end position="118"/>
    </location>
</feature>
<dbReference type="CDD" id="cd17535">
    <property type="entry name" value="REC_NarL-like"/>
    <property type="match status" value="1"/>
</dbReference>
<dbReference type="InterPro" id="IPR051271">
    <property type="entry name" value="2C-system_Tx_regulators"/>
</dbReference>
<organism evidence="3 4">
    <name type="scientific">Marinitoga hydrogenitolerans (strain DSM 16785 / JCM 12826 / AT1271)</name>
    <dbReference type="NCBI Taxonomy" id="1122195"/>
    <lineage>
        <taxon>Bacteria</taxon>
        <taxon>Thermotogati</taxon>
        <taxon>Thermotogota</taxon>
        <taxon>Thermotogae</taxon>
        <taxon>Petrotogales</taxon>
        <taxon>Petrotogaceae</taxon>
        <taxon>Marinitoga</taxon>
    </lineage>
</organism>
<dbReference type="InterPro" id="IPR001789">
    <property type="entry name" value="Sig_transdc_resp-reg_receiver"/>
</dbReference>
<evidence type="ECO:0000313" key="3">
    <source>
        <dbReference type="EMBL" id="SHE84951.1"/>
    </source>
</evidence>
<keyword evidence="1" id="KW-0597">Phosphoprotein</keyword>
<reference evidence="3" key="1">
    <citation type="submission" date="2016-11" db="EMBL/GenBank/DDBJ databases">
        <authorList>
            <person name="Varghese N."/>
            <person name="Submissions S."/>
        </authorList>
    </citation>
    <scope>NUCLEOTIDE SEQUENCE [LARGE SCALE GENOMIC DNA]</scope>
    <source>
        <strain evidence="3">DSM 16785</strain>
    </source>
</reference>
<dbReference type="Proteomes" id="UP000184334">
    <property type="component" value="Unassembled WGS sequence"/>
</dbReference>
<comment type="caution">
    <text evidence="3">The sequence shown here is derived from an EMBL/GenBank/DDBJ whole genome shotgun (WGS) entry which is preliminary data.</text>
</comment>
<dbReference type="AlphaFoldDB" id="A0A1M4WUI9"/>
<proteinExistence type="predicted"/>
<dbReference type="GO" id="GO:0000156">
    <property type="term" value="F:phosphorelay response regulator activity"/>
    <property type="evidence" value="ECO:0007669"/>
    <property type="project" value="TreeGrafter"/>
</dbReference>